<dbReference type="Proteomes" id="UP001329430">
    <property type="component" value="Chromosome 6"/>
</dbReference>
<proteinExistence type="inferred from homology"/>
<dbReference type="Pfam" id="PF01120">
    <property type="entry name" value="Alpha_L_fucos"/>
    <property type="match status" value="1"/>
</dbReference>
<feature type="domain" description="Glycoside hydrolase family 29 N-terminal" evidence="11">
    <location>
        <begin position="17"/>
        <end position="350"/>
    </location>
</feature>
<dbReference type="GO" id="GO:0005764">
    <property type="term" value="C:lysosome"/>
    <property type="evidence" value="ECO:0007669"/>
    <property type="project" value="TreeGrafter"/>
</dbReference>
<dbReference type="FunFam" id="3.20.20.80:FF:000027">
    <property type="entry name" value="Alpha-L-fucosidase"/>
    <property type="match status" value="1"/>
</dbReference>
<evidence type="ECO:0000256" key="6">
    <source>
        <dbReference type="ARBA" id="ARBA00023180"/>
    </source>
</evidence>
<name>A0AAN7VB93_9COLE</name>
<dbReference type="EC" id="3.2.1.51" evidence="3"/>
<dbReference type="SUPFAM" id="SSF51445">
    <property type="entry name" value="(Trans)glycosidases"/>
    <property type="match status" value="1"/>
</dbReference>
<feature type="domain" description="Alpha-L-fucosidase C-terminal" evidence="12">
    <location>
        <begin position="362"/>
        <end position="446"/>
    </location>
</feature>
<keyword evidence="4 10" id="KW-0732">Signal</keyword>
<dbReference type="InterPro" id="IPR017853">
    <property type="entry name" value="GH"/>
</dbReference>
<dbReference type="GO" id="GO:0016139">
    <property type="term" value="P:glycoside catabolic process"/>
    <property type="evidence" value="ECO:0007669"/>
    <property type="project" value="TreeGrafter"/>
</dbReference>
<protein>
    <recommendedName>
        <fullName evidence="8">Putative alpha-L-fucosidase</fullName>
        <ecNumber evidence="3">3.2.1.51</ecNumber>
    </recommendedName>
    <alternativeName>
        <fullName evidence="9">Alpha-L-fucoside fucohydrolase</fullName>
    </alternativeName>
</protein>
<dbReference type="GO" id="GO:0006004">
    <property type="term" value="P:fucose metabolic process"/>
    <property type="evidence" value="ECO:0007669"/>
    <property type="project" value="InterPro"/>
</dbReference>
<evidence type="ECO:0000256" key="5">
    <source>
        <dbReference type="ARBA" id="ARBA00022801"/>
    </source>
</evidence>
<dbReference type="InterPro" id="IPR057739">
    <property type="entry name" value="Glyco_hydro_29_N"/>
</dbReference>
<dbReference type="Pfam" id="PF16757">
    <property type="entry name" value="Fucosidase_C"/>
    <property type="match status" value="1"/>
</dbReference>
<organism evidence="13 14">
    <name type="scientific">Pyrocoelia pectoralis</name>
    <dbReference type="NCBI Taxonomy" id="417401"/>
    <lineage>
        <taxon>Eukaryota</taxon>
        <taxon>Metazoa</taxon>
        <taxon>Ecdysozoa</taxon>
        <taxon>Arthropoda</taxon>
        <taxon>Hexapoda</taxon>
        <taxon>Insecta</taxon>
        <taxon>Pterygota</taxon>
        <taxon>Neoptera</taxon>
        <taxon>Endopterygota</taxon>
        <taxon>Coleoptera</taxon>
        <taxon>Polyphaga</taxon>
        <taxon>Elateriformia</taxon>
        <taxon>Elateroidea</taxon>
        <taxon>Lampyridae</taxon>
        <taxon>Lampyrinae</taxon>
        <taxon>Pyrocoelia</taxon>
    </lineage>
</organism>
<evidence type="ECO:0000256" key="7">
    <source>
        <dbReference type="ARBA" id="ARBA00023295"/>
    </source>
</evidence>
<dbReference type="PRINTS" id="PR00741">
    <property type="entry name" value="GLHYDRLASE29"/>
</dbReference>
<evidence type="ECO:0000313" key="14">
    <source>
        <dbReference type="Proteomes" id="UP001329430"/>
    </source>
</evidence>
<dbReference type="PANTHER" id="PTHR10030:SF37">
    <property type="entry name" value="ALPHA-L-FUCOSIDASE-RELATED"/>
    <property type="match status" value="1"/>
</dbReference>
<dbReference type="SMART" id="SM00812">
    <property type="entry name" value="Alpha_L_fucos"/>
    <property type="match status" value="1"/>
</dbReference>
<evidence type="ECO:0000256" key="2">
    <source>
        <dbReference type="ARBA" id="ARBA00007951"/>
    </source>
</evidence>
<comment type="similarity">
    <text evidence="2 10">Belongs to the glycosyl hydrolase 29 family.</text>
</comment>
<feature type="chain" id="PRO_5042675123" description="Putative alpha-L-fucosidase" evidence="10">
    <location>
        <begin position="19"/>
        <end position="459"/>
    </location>
</feature>
<evidence type="ECO:0000256" key="10">
    <source>
        <dbReference type="PIRNR" id="PIRNR001092"/>
    </source>
</evidence>
<evidence type="ECO:0000259" key="11">
    <source>
        <dbReference type="Pfam" id="PF01120"/>
    </source>
</evidence>
<comment type="caution">
    <text evidence="13">The sequence shown here is derived from an EMBL/GenBank/DDBJ whole genome shotgun (WGS) entry which is preliminary data.</text>
</comment>
<comment type="function">
    <text evidence="1">Alpha-L-fucosidase is responsible for hydrolyzing the alpha-1,6-linked fucose joined to the reducing-end N-acetylglucosamine of the carbohydrate moieties of glycoproteins.</text>
</comment>
<keyword evidence="7 10" id="KW-0326">Glycosidase</keyword>
<keyword evidence="6" id="KW-0325">Glycoprotein</keyword>
<keyword evidence="14" id="KW-1185">Reference proteome</keyword>
<evidence type="ECO:0000256" key="1">
    <source>
        <dbReference type="ARBA" id="ARBA00004071"/>
    </source>
</evidence>
<evidence type="ECO:0000256" key="3">
    <source>
        <dbReference type="ARBA" id="ARBA00012662"/>
    </source>
</evidence>
<evidence type="ECO:0000256" key="8">
    <source>
        <dbReference type="ARBA" id="ARBA00074133"/>
    </source>
</evidence>
<dbReference type="InterPro" id="IPR000933">
    <property type="entry name" value="Glyco_hydro_29"/>
</dbReference>
<dbReference type="GO" id="GO:0004560">
    <property type="term" value="F:alpha-L-fucosidase activity"/>
    <property type="evidence" value="ECO:0007669"/>
    <property type="project" value="UniProtKB-EC"/>
</dbReference>
<dbReference type="InterPro" id="IPR031919">
    <property type="entry name" value="Fucosidase_C"/>
</dbReference>
<dbReference type="InterPro" id="IPR016286">
    <property type="entry name" value="FUC_metazoa-typ"/>
</dbReference>
<dbReference type="Gene3D" id="3.20.20.80">
    <property type="entry name" value="Glycosidases"/>
    <property type="match status" value="1"/>
</dbReference>
<feature type="signal peptide" evidence="10">
    <location>
        <begin position="1"/>
        <end position="18"/>
    </location>
</feature>
<dbReference type="PIRSF" id="PIRSF001092">
    <property type="entry name" value="Alpha-L-fucosidase"/>
    <property type="match status" value="1"/>
</dbReference>
<evidence type="ECO:0000256" key="9">
    <source>
        <dbReference type="ARBA" id="ARBA00081661"/>
    </source>
</evidence>
<sequence>MVGVVFCVVSFFILNCAAQVRYDPNWESLDKRPLPKWYDEAKFGIFLHWGVYSVPSFGSEWFWNNWKGGSKETVSFMKQNYPPNFTYQDFAIDFTAQHFDPNAWAKLFVKAGARYVVLTGKHHEGYTLWPSAYSFSWNARDVGPNKDLLGELAVAVRATSLKFGVYHSLYEWYNPLYLSDKKSNFTKNNFVSQKIIPELVELVQNYKPEVIWSDGDWEATDIYWKSTDFLAWLYNESPVKDTVVVNDRWGIGTSCRHGDFYNCKDKYNPGVLQPHKWENAMTVDKSSWGYRRNVNYEDFHTVKELIEVLVQTVSCGGNLLMNVGPTSDGRIDPIFQDRLINFGRWLSINGPAIYGTKPWTYQKDSVAPVWYTSSKSLVYAIVLDWPPGNTLSLVSGVSAFKANVTKVNLLGNPENLHWEFVNNTVSIQFPDKATVKCDWSWSLQIQNGATNEVNDHYYN</sequence>
<dbReference type="PANTHER" id="PTHR10030">
    <property type="entry name" value="ALPHA-L-FUCOSIDASE"/>
    <property type="match status" value="1"/>
</dbReference>
<gene>
    <name evidence="13" type="ORF">RI129_009181</name>
</gene>
<evidence type="ECO:0000256" key="4">
    <source>
        <dbReference type="ARBA" id="ARBA00022729"/>
    </source>
</evidence>
<evidence type="ECO:0000259" key="12">
    <source>
        <dbReference type="Pfam" id="PF16757"/>
    </source>
</evidence>
<dbReference type="EMBL" id="JAVRBK010000006">
    <property type="protein sequence ID" value="KAK5643014.1"/>
    <property type="molecule type" value="Genomic_DNA"/>
</dbReference>
<dbReference type="AlphaFoldDB" id="A0AAN7VB93"/>
<dbReference type="InterPro" id="IPR013780">
    <property type="entry name" value="Glyco_hydro_b"/>
</dbReference>
<accession>A0AAN7VB93</accession>
<reference evidence="13 14" key="1">
    <citation type="journal article" date="2024" name="Insects">
        <title>An Improved Chromosome-Level Genome Assembly of the Firefly Pyrocoelia pectoralis.</title>
        <authorList>
            <person name="Fu X."/>
            <person name="Meyer-Rochow V.B."/>
            <person name="Ballantyne L."/>
            <person name="Zhu X."/>
        </authorList>
    </citation>
    <scope>NUCLEOTIDE SEQUENCE [LARGE SCALE GENOMIC DNA]</scope>
    <source>
        <strain evidence="13">XCY_ONT2</strain>
    </source>
</reference>
<keyword evidence="5 10" id="KW-0378">Hydrolase</keyword>
<evidence type="ECO:0000313" key="13">
    <source>
        <dbReference type="EMBL" id="KAK5643014.1"/>
    </source>
</evidence>
<dbReference type="Gene3D" id="2.60.40.1180">
    <property type="entry name" value="Golgi alpha-mannosidase II"/>
    <property type="match status" value="1"/>
</dbReference>